<dbReference type="AlphaFoldDB" id="A0A7H0I9F6"/>
<proteinExistence type="predicted"/>
<organism evidence="2 3">
    <name type="scientific">Streptomyces roseirectus</name>
    <dbReference type="NCBI Taxonomy" id="2768066"/>
    <lineage>
        <taxon>Bacteria</taxon>
        <taxon>Bacillati</taxon>
        <taxon>Actinomycetota</taxon>
        <taxon>Actinomycetes</taxon>
        <taxon>Kitasatosporales</taxon>
        <taxon>Streptomycetaceae</taxon>
        <taxon>Streptomyces</taxon>
    </lineage>
</organism>
<protein>
    <recommendedName>
        <fullName evidence="4">Lipoprotein</fullName>
    </recommendedName>
</protein>
<evidence type="ECO:0008006" key="4">
    <source>
        <dbReference type="Google" id="ProtNLM"/>
    </source>
</evidence>
<reference evidence="2 3" key="1">
    <citation type="submission" date="2020-08" db="EMBL/GenBank/DDBJ databases">
        <title>A novel species.</title>
        <authorList>
            <person name="Gao J."/>
        </authorList>
    </citation>
    <scope>NUCLEOTIDE SEQUENCE [LARGE SCALE GENOMIC DNA]</scope>
    <source>
        <strain evidence="2 3">CRXT-G-22</strain>
    </source>
</reference>
<evidence type="ECO:0000256" key="1">
    <source>
        <dbReference type="SAM" id="SignalP"/>
    </source>
</evidence>
<sequence length="206" mass="21646">MRTRVHAAVLTALSAACLTVVTATAVPAAANPAPPGFLAPGDLPPHASSAWTAGPVTAGVPEEIEVDTCLGMALGGGDATWHRTFRTELDTGAVQVSVVLPDERAAKGRYARIEKDIRTCAARIEDKYPDVQAEFKDYGAVKVEEGAHVFGLHTVGDWGATDVRLLGVGRDGTRVTVVDWGELGSFANAPVKAFKKTTVTAVNKLR</sequence>
<feature type="chain" id="PRO_5028993243" description="Lipoprotein" evidence="1">
    <location>
        <begin position="26"/>
        <end position="206"/>
    </location>
</feature>
<feature type="signal peptide" evidence="1">
    <location>
        <begin position="1"/>
        <end position="25"/>
    </location>
</feature>
<keyword evidence="1" id="KW-0732">Signal</keyword>
<gene>
    <name evidence="2" type="ORF">IAG44_08205</name>
</gene>
<name>A0A7H0I9F6_9ACTN</name>
<dbReference type="Proteomes" id="UP000516052">
    <property type="component" value="Chromosome"/>
</dbReference>
<dbReference type="EMBL" id="CP060828">
    <property type="protein sequence ID" value="QNP69422.1"/>
    <property type="molecule type" value="Genomic_DNA"/>
</dbReference>
<accession>A0A7H0I9F6</accession>
<evidence type="ECO:0000313" key="3">
    <source>
        <dbReference type="Proteomes" id="UP000516052"/>
    </source>
</evidence>
<dbReference type="PROSITE" id="PS51257">
    <property type="entry name" value="PROKAR_LIPOPROTEIN"/>
    <property type="match status" value="1"/>
</dbReference>
<evidence type="ECO:0000313" key="2">
    <source>
        <dbReference type="EMBL" id="QNP69422.1"/>
    </source>
</evidence>
<dbReference type="KEGG" id="sroi:IAG44_08205"/>
<dbReference type="RefSeq" id="WP_187746461.1">
    <property type="nucleotide sequence ID" value="NZ_CP060828.1"/>
</dbReference>
<keyword evidence="3" id="KW-1185">Reference proteome</keyword>